<keyword evidence="1" id="KW-0472">Membrane</keyword>
<dbReference type="InterPro" id="IPR024490">
    <property type="entry name" value="DUF2759"/>
</dbReference>
<keyword evidence="1" id="KW-1133">Transmembrane helix</keyword>
<dbReference type="AlphaFoldDB" id="A0A841RID5"/>
<dbReference type="RefSeq" id="WP_184244317.1">
    <property type="nucleotide sequence ID" value="NZ_BAAACU010000022.1"/>
</dbReference>
<dbReference type="Proteomes" id="UP000572212">
    <property type="component" value="Unassembled WGS sequence"/>
</dbReference>
<evidence type="ECO:0000313" key="3">
    <source>
        <dbReference type="Proteomes" id="UP000572212"/>
    </source>
</evidence>
<dbReference type="EMBL" id="JACHON010000001">
    <property type="protein sequence ID" value="MBB6511782.1"/>
    <property type="molecule type" value="Genomic_DNA"/>
</dbReference>
<feature type="transmembrane region" description="Helical" evidence="1">
    <location>
        <begin position="27"/>
        <end position="50"/>
    </location>
</feature>
<keyword evidence="3" id="KW-1185">Reference proteome</keyword>
<dbReference type="Pfam" id="PF10958">
    <property type="entry name" value="DUF2759"/>
    <property type="match status" value="1"/>
</dbReference>
<protein>
    <recommendedName>
        <fullName evidence="4">DUF2759 domain-containing protein</fullName>
    </recommendedName>
</protein>
<evidence type="ECO:0000256" key="1">
    <source>
        <dbReference type="SAM" id="Phobius"/>
    </source>
</evidence>
<reference evidence="2 3" key="1">
    <citation type="submission" date="2020-08" db="EMBL/GenBank/DDBJ databases">
        <title>Genomic Encyclopedia of Type Strains, Phase IV (KMG-IV): sequencing the most valuable type-strain genomes for metagenomic binning, comparative biology and taxonomic classification.</title>
        <authorList>
            <person name="Goeker M."/>
        </authorList>
    </citation>
    <scope>NUCLEOTIDE SEQUENCE [LARGE SCALE GENOMIC DNA]</scope>
    <source>
        <strain evidence="2 3">DSM 11805</strain>
    </source>
</reference>
<name>A0A841RID5_9BACI</name>
<organism evidence="2 3">
    <name type="scientific">Gracilibacillus halotolerans</name>
    <dbReference type="NCBI Taxonomy" id="74386"/>
    <lineage>
        <taxon>Bacteria</taxon>
        <taxon>Bacillati</taxon>
        <taxon>Bacillota</taxon>
        <taxon>Bacilli</taxon>
        <taxon>Bacillales</taxon>
        <taxon>Bacillaceae</taxon>
        <taxon>Gracilibacillus</taxon>
    </lineage>
</organism>
<evidence type="ECO:0000313" key="2">
    <source>
        <dbReference type="EMBL" id="MBB6511782.1"/>
    </source>
</evidence>
<evidence type="ECO:0008006" key="4">
    <source>
        <dbReference type="Google" id="ProtNLM"/>
    </source>
</evidence>
<proteinExistence type="predicted"/>
<comment type="caution">
    <text evidence="2">The sequence shown here is derived from an EMBL/GenBank/DDBJ whole genome shotgun (WGS) entry which is preliminary data.</text>
</comment>
<accession>A0A841RID5</accession>
<gene>
    <name evidence="2" type="ORF">GGQ92_000549</name>
</gene>
<keyword evidence="1" id="KW-0812">Transmembrane</keyword>
<sequence>MELGFMFLVVAIVCAIATVRELKKQNFFGSGFAGLSTLVFGFFAVGTLYWEIIRPLFTDA</sequence>